<accession>A0A699ZXH3</accession>
<evidence type="ECO:0000256" key="1">
    <source>
        <dbReference type="SAM" id="MobiDB-lite"/>
    </source>
</evidence>
<sequence>MSGLGTNLQHSNVIGHPPPRHLGATAQSTTTSAARQRRSITSADERCEWGPPQPLLAVAPWPQLGERSGHHNQLLLKEQLSAAPATNPPILILASPFSRTMETARLVAAEVGVDPSGPHFLVRDELVERDFGSDNESQPYAGRYEAVWAEDQRDSQHPAGSDGESVVNVAERLRALLQVSQDSAPNPAVKNMWQAIDEANPLWEEGGW</sequence>
<evidence type="ECO:0000313" key="3">
    <source>
        <dbReference type="Proteomes" id="UP000485058"/>
    </source>
</evidence>
<comment type="caution">
    <text evidence="2">The sequence shown here is derived from an EMBL/GenBank/DDBJ whole genome shotgun (WGS) entry which is preliminary data.</text>
</comment>
<feature type="non-terminal residue" evidence="2">
    <location>
        <position position="208"/>
    </location>
</feature>
<dbReference type="Pfam" id="PF00300">
    <property type="entry name" value="His_Phos_1"/>
    <property type="match status" value="1"/>
</dbReference>
<evidence type="ECO:0000313" key="2">
    <source>
        <dbReference type="EMBL" id="GFH24339.1"/>
    </source>
</evidence>
<dbReference type="Gene3D" id="3.40.50.1240">
    <property type="entry name" value="Phosphoglycerate mutase-like"/>
    <property type="match status" value="1"/>
</dbReference>
<feature type="compositionally biased region" description="Low complexity" evidence="1">
    <location>
        <begin position="24"/>
        <end position="42"/>
    </location>
</feature>
<protein>
    <submittedName>
        <fullName evidence="2">Uncharacterized protein</fullName>
    </submittedName>
</protein>
<dbReference type="Proteomes" id="UP000485058">
    <property type="component" value="Unassembled WGS sequence"/>
</dbReference>
<reference evidence="2 3" key="1">
    <citation type="submission" date="2020-02" db="EMBL/GenBank/DDBJ databases">
        <title>Draft genome sequence of Haematococcus lacustris strain NIES-144.</title>
        <authorList>
            <person name="Morimoto D."/>
            <person name="Nakagawa S."/>
            <person name="Yoshida T."/>
            <person name="Sawayama S."/>
        </authorList>
    </citation>
    <scope>NUCLEOTIDE SEQUENCE [LARGE SCALE GENOMIC DNA]</scope>
    <source>
        <strain evidence="2 3">NIES-144</strain>
    </source>
</reference>
<gene>
    <name evidence="2" type="ORF">HaLaN_22114</name>
</gene>
<dbReference type="EMBL" id="BLLF01002507">
    <property type="protein sequence ID" value="GFH24339.1"/>
    <property type="molecule type" value="Genomic_DNA"/>
</dbReference>
<feature type="region of interest" description="Disordered" evidence="1">
    <location>
        <begin position="1"/>
        <end position="51"/>
    </location>
</feature>
<organism evidence="2 3">
    <name type="scientific">Haematococcus lacustris</name>
    <name type="common">Green alga</name>
    <name type="synonym">Haematococcus pluvialis</name>
    <dbReference type="NCBI Taxonomy" id="44745"/>
    <lineage>
        <taxon>Eukaryota</taxon>
        <taxon>Viridiplantae</taxon>
        <taxon>Chlorophyta</taxon>
        <taxon>core chlorophytes</taxon>
        <taxon>Chlorophyceae</taxon>
        <taxon>CS clade</taxon>
        <taxon>Chlamydomonadales</taxon>
        <taxon>Haematococcaceae</taxon>
        <taxon>Haematococcus</taxon>
    </lineage>
</organism>
<keyword evidence="3" id="KW-1185">Reference proteome</keyword>
<dbReference type="PANTHER" id="PTHR47821:SF2">
    <property type="entry name" value="PHOSPHOGLYCERATE MUTASE FAMILY PROTEIN"/>
    <property type="match status" value="1"/>
</dbReference>
<name>A0A699ZXH3_HAELA</name>
<feature type="compositionally biased region" description="Polar residues" evidence="1">
    <location>
        <begin position="1"/>
        <end position="12"/>
    </location>
</feature>
<dbReference type="PANTHER" id="PTHR47821">
    <property type="entry name" value="PHOSPHOGLYCERATE MUTASE FAMILY PROTEIN"/>
    <property type="match status" value="1"/>
</dbReference>
<proteinExistence type="predicted"/>
<dbReference type="AlphaFoldDB" id="A0A699ZXH3"/>
<dbReference type="InterPro" id="IPR029033">
    <property type="entry name" value="His_PPase_superfam"/>
</dbReference>
<dbReference type="InterPro" id="IPR013078">
    <property type="entry name" value="His_Pase_superF_clade-1"/>
</dbReference>
<dbReference type="SUPFAM" id="SSF53254">
    <property type="entry name" value="Phosphoglycerate mutase-like"/>
    <property type="match status" value="1"/>
</dbReference>